<dbReference type="SUPFAM" id="SSF89447">
    <property type="entry name" value="AbrB/MazE/MraZ-like"/>
    <property type="match status" value="1"/>
</dbReference>
<organism evidence="2 3">
    <name type="scientific">Rubrimonas cliftonensis</name>
    <dbReference type="NCBI Taxonomy" id="89524"/>
    <lineage>
        <taxon>Bacteria</taxon>
        <taxon>Pseudomonadati</taxon>
        <taxon>Pseudomonadota</taxon>
        <taxon>Alphaproteobacteria</taxon>
        <taxon>Rhodobacterales</taxon>
        <taxon>Paracoccaceae</taxon>
        <taxon>Rubrimonas</taxon>
    </lineage>
</organism>
<dbReference type="AlphaFoldDB" id="A0A1H4GHQ5"/>
<dbReference type="OrthoDB" id="7160352at2"/>
<dbReference type="STRING" id="89524.SAMN05444370_1653"/>
<accession>A0A1H4GHQ5</accession>
<evidence type="ECO:0000313" key="3">
    <source>
        <dbReference type="Proteomes" id="UP000198703"/>
    </source>
</evidence>
<reference evidence="2 3" key="1">
    <citation type="submission" date="2016-10" db="EMBL/GenBank/DDBJ databases">
        <authorList>
            <person name="de Groot N.N."/>
        </authorList>
    </citation>
    <scope>NUCLEOTIDE SEQUENCE [LARGE SCALE GENOMIC DNA]</scope>
    <source>
        <strain evidence="2 3">DSM 15345</strain>
    </source>
</reference>
<evidence type="ECO:0000313" key="2">
    <source>
        <dbReference type="EMBL" id="SEB08398.1"/>
    </source>
</evidence>
<proteinExistence type="predicted"/>
<dbReference type="Proteomes" id="UP000198703">
    <property type="component" value="Unassembled WGS sequence"/>
</dbReference>
<keyword evidence="3" id="KW-1185">Reference proteome</keyword>
<dbReference type="NCBIfam" id="TIGR01439">
    <property type="entry name" value="lp_hng_hel_AbrB"/>
    <property type="match status" value="1"/>
</dbReference>
<dbReference type="InterPro" id="IPR037914">
    <property type="entry name" value="SpoVT-AbrB_sf"/>
</dbReference>
<feature type="domain" description="SpoVT-AbrB" evidence="1">
    <location>
        <begin position="8"/>
        <end position="53"/>
    </location>
</feature>
<dbReference type="GO" id="GO:0003677">
    <property type="term" value="F:DNA binding"/>
    <property type="evidence" value="ECO:0007669"/>
    <property type="project" value="InterPro"/>
</dbReference>
<name>A0A1H4GHQ5_9RHOB</name>
<dbReference type="SMART" id="SM00966">
    <property type="entry name" value="SpoVT_AbrB"/>
    <property type="match status" value="1"/>
</dbReference>
<evidence type="ECO:0000259" key="1">
    <source>
        <dbReference type="SMART" id="SM00966"/>
    </source>
</evidence>
<dbReference type="RefSeq" id="WP_093257124.1">
    <property type="nucleotide sequence ID" value="NZ_FNQM01000065.1"/>
</dbReference>
<dbReference type="EMBL" id="FNQM01000065">
    <property type="protein sequence ID" value="SEB08398.1"/>
    <property type="molecule type" value="Genomic_DNA"/>
</dbReference>
<sequence length="90" mass="9609">MATSRSTTTVSTKGQVILPSALRARRAWPPGTRLIVEETSDGVLLRAAPSFDPSAVDDVFGCLRGEGRALTIEEMDAAIAEEAARQHGRD</sequence>
<protein>
    <submittedName>
        <fullName evidence="2">Transcriptional regulator, AbrB family</fullName>
    </submittedName>
</protein>
<gene>
    <name evidence="2" type="ORF">SAMN05444370_1653</name>
</gene>
<dbReference type="InterPro" id="IPR007159">
    <property type="entry name" value="SpoVT-AbrB_dom"/>
</dbReference>